<proteinExistence type="predicted"/>
<evidence type="ECO:0000313" key="1">
    <source>
        <dbReference type="EMBL" id="BDQ63229.1"/>
    </source>
</evidence>
<evidence type="ECO:0000313" key="2">
    <source>
        <dbReference type="Proteomes" id="UP001317613"/>
    </source>
</evidence>
<sequence>MSKNNLVAMPLTKEFEFGDLTLQLRLDGKSILNIEKRLDEGIMGLFVKKQGELKLPPANSLLIILQGANKTSGVTDKVMVDAFEKYIDSGKTTMDLFAEINDFLDESGFFGKKKTEKEETNGESLDQEVTEEESML</sequence>
<dbReference type="Proteomes" id="UP001317613">
    <property type="component" value="Chromosome"/>
</dbReference>
<reference evidence="1" key="1">
    <citation type="submission" date="2022-08" db="EMBL/GenBank/DDBJ databases">
        <title>Molecular epidemiological analysis of five strains of VanD-type vancomycin-resistant Enterococcus faecalis.</title>
        <authorList>
            <person name="Mimura K."/>
            <person name="Hashimoto Y."/>
            <person name="Tomita H."/>
        </authorList>
    </citation>
    <scope>NUCLEOTIDE SEQUENCE</scope>
    <source>
        <strain evidence="1">SVR2332</strain>
    </source>
</reference>
<gene>
    <name evidence="1" type="ORF">EfsSVR2332_33070</name>
</gene>
<accession>A0AC59HUF9</accession>
<dbReference type="EMBL" id="AP026729">
    <property type="protein sequence ID" value="BDQ63229.1"/>
    <property type="molecule type" value="Genomic_DNA"/>
</dbReference>
<name>A0AC59HUF9_ENTFL</name>
<organism evidence="1 2">
    <name type="scientific">Enterococcus faecalis</name>
    <name type="common">Streptococcus faecalis</name>
    <dbReference type="NCBI Taxonomy" id="1351"/>
    <lineage>
        <taxon>Bacteria</taxon>
        <taxon>Bacillati</taxon>
        <taxon>Bacillota</taxon>
        <taxon>Bacilli</taxon>
        <taxon>Lactobacillales</taxon>
        <taxon>Enterococcaceae</taxon>
        <taxon>Enterococcus</taxon>
    </lineage>
</organism>
<protein>
    <submittedName>
        <fullName evidence="1">Uncharacterized protein</fullName>
    </submittedName>
</protein>